<accession>A0AAX7SLC0</accession>
<dbReference type="AlphaFoldDB" id="A0AAX7SLC0"/>
<dbReference type="GO" id="GO:0008168">
    <property type="term" value="F:methyltransferase activity"/>
    <property type="evidence" value="ECO:0007669"/>
    <property type="project" value="InterPro"/>
</dbReference>
<dbReference type="Proteomes" id="UP000265100">
    <property type="component" value="Chromosome 9"/>
</dbReference>
<reference evidence="4" key="2">
    <citation type="submission" date="2023-03" db="EMBL/GenBank/DDBJ databases">
        <authorList>
            <consortium name="Wellcome Sanger Institute Data Sharing"/>
        </authorList>
    </citation>
    <scope>NUCLEOTIDE SEQUENCE [LARGE SCALE GENOMIC DNA]</scope>
</reference>
<name>A0AAX7SLC0_ASTCA</name>
<reference evidence="3 4" key="1">
    <citation type="submission" date="2018-05" db="EMBL/GenBank/DDBJ databases">
        <authorList>
            <person name="Datahose"/>
        </authorList>
    </citation>
    <scope>NUCLEOTIDE SEQUENCE</scope>
</reference>
<keyword evidence="1" id="KW-0732">Signal</keyword>
<evidence type="ECO:0000259" key="2">
    <source>
        <dbReference type="Pfam" id="PF09004"/>
    </source>
</evidence>
<protein>
    <recommendedName>
        <fullName evidence="2">Alkylated DNA repair protein AlkB homologue 8 N-terminal domain-containing protein</fullName>
    </recommendedName>
</protein>
<evidence type="ECO:0000313" key="4">
    <source>
        <dbReference type="Proteomes" id="UP000265100"/>
    </source>
</evidence>
<dbReference type="InterPro" id="IPR015095">
    <property type="entry name" value="AlkB_hom8_N"/>
</dbReference>
<dbReference type="Pfam" id="PF09004">
    <property type="entry name" value="ALKBH8_N"/>
    <property type="match status" value="1"/>
</dbReference>
<proteinExistence type="predicted"/>
<evidence type="ECO:0000313" key="3">
    <source>
        <dbReference type="Ensembl" id="ENSACLP00000045329.1"/>
    </source>
</evidence>
<reference evidence="3" key="4">
    <citation type="submission" date="2025-09" db="UniProtKB">
        <authorList>
            <consortium name="Ensembl"/>
        </authorList>
    </citation>
    <scope>IDENTIFICATION</scope>
</reference>
<keyword evidence="4" id="KW-1185">Reference proteome</keyword>
<dbReference type="GO" id="GO:0016706">
    <property type="term" value="F:2-oxoglutarate-dependent dioxygenase activity"/>
    <property type="evidence" value="ECO:0007669"/>
    <property type="project" value="InterPro"/>
</dbReference>
<feature type="signal peptide" evidence="1">
    <location>
        <begin position="1"/>
        <end position="23"/>
    </location>
</feature>
<reference evidence="3" key="3">
    <citation type="submission" date="2025-08" db="UniProtKB">
        <authorList>
            <consortium name="Ensembl"/>
        </authorList>
    </citation>
    <scope>IDENTIFICATION</scope>
</reference>
<feature type="domain" description="Alkylated DNA repair protein AlkB homologue 8 N-terminal" evidence="2">
    <location>
        <begin position="77"/>
        <end position="118"/>
    </location>
</feature>
<organism evidence="3 4">
    <name type="scientific">Astatotilapia calliptera</name>
    <name type="common">Eastern happy</name>
    <name type="synonym">Chromis callipterus</name>
    <dbReference type="NCBI Taxonomy" id="8154"/>
    <lineage>
        <taxon>Eukaryota</taxon>
        <taxon>Metazoa</taxon>
        <taxon>Chordata</taxon>
        <taxon>Craniata</taxon>
        <taxon>Vertebrata</taxon>
        <taxon>Euteleostomi</taxon>
        <taxon>Actinopterygii</taxon>
        <taxon>Neopterygii</taxon>
        <taxon>Teleostei</taxon>
        <taxon>Neoteleostei</taxon>
        <taxon>Acanthomorphata</taxon>
        <taxon>Ovalentaria</taxon>
        <taxon>Cichlomorphae</taxon>
        <taxon>Cichliformes</taxon>
        <taxon>Cichlidae</taxon>
        <taxon>African cichlids</taxon>
        <taxon>Pseudocrenilabrinae</taxon>
        <taxon>Haplochromini</taxon>
        <taxon>Astatotilapia</taxon>
    </lineage>
</organism>
<sequence>HGFVFCFFACFLFFCFFCFDITCDYFSVNIRTTNGSQVVDFRRTRSDHSPLSINGSSVEIVDSTKFLGVHLEKDLGWSLNTSSLHKKAQQCLFFLRRLRKARLPPPILTTFYRGTIESILSGCITVWFGSCAISDRKTLQRIVGTAEKIIGVSLPSIEDIYTTRCIRKATSIVADRTHPSHTLFTLLPSGKRVGSTCWRVVEL</sequence>
<feature type="chain" id="PRO_5044318256" description="Alkylated DNA repair protein AlkB homologue 8 N-terminal domain-containing protein" evidence="1">
    <location>
        <begin position="24"/>
        <end position="203"/>
    </location>
</feature>
<dbReference type="GeneTree" id="ENSGT01150000287204"/>
<evidence type="ECO:0000256" key="1">
    <source>
        <dbReference type="SAM" id="SignalP"/>
    </source>
</evidence>
<dbReference type="Ensembl" id="ENSACLT00000070602.1">
    <property type="protein sequence ID" value="ENSACLP00000045329.1"/>
    <property type="gene ID" value="ENSACLG00000037512.1"/>
</dbReference>